<sequence length="62" mass="7476">MWNQTQSRMQETFQRRKINPTLIAFIVDQYLCDNNYFETCFTFRKEASFLISNSSINQLSEK</sequence>
<comment type="caution">
    <text evidence="1">The sequence shown here is derived from an EMBL/GenBank/DDBJ whole genome shotgun (WGS) entry which is preliminary data.</text>
</comment>
<name>A0A371H307_MUCPR</name>
<dbReference type="AlphaFoldDB" id="A0A371H307"/>
<gene>
    <name evidence="1" type="ORF">CR513_20053</name>
</gene>
<proteinExistence type="predicted"/>
<dbReference type="PANTHER" id="PTHR35117:SF1">
    <property type="entry name" value="MYOSIN-M HEAVY PROTEIN"/>
    <property type="match status" value="1"/>
</dbReference>
<protein>
    <submittedName>
        <fullName evidence="1">Uncharacterized protein</fullName>
    </submittedName>
</protein>
<evidence type="ECO:0000313" key="1">
    <source>
        <dbReference type="EMBL" id="RDX97202.1"/>
    </source>
</evidence>
<dbReference type="InterPro" id="IPR006594">
    <property type="entry name" value="LisH"/>
</dbReference>
<dbReference type="Proteomes" id="UP000257109">
    <property type="component" value="Unassembled WGS sequence"/>
</dbReference>
<accession>A0A371H307</accession>
<dbReference type="EMBL" id="QJKJ01003713">
    <property type="protein sequence ID" value="RDX97202.1"/>
    <property type="molecule type" value="Genomic_DNA"/>
</dbReference>
<dbReference type="OrthoDB" id="1939654at2759"/>
<dbReference type="PANTHER" id="PTHR35117">
    <property type="entry name" value="MYOSIN-M HEAVY PROTEIN"/>
    <property type="match status" value="1"/>
</dbReference>
<reference evidence="1" key="1">
    <citation type="submission" date="2018-05" db="EMBL/GenBank/DDBJ databases">
        <title>Draft genome of Mucuna pruriens seed.</title>
        <authorList>
            <person name="Nnadi N.E."/>
            <person name="Vos R."/>
            <person name="Hasami M.H."/>
            <person name="Devisetty U.K."/>
            <person name="Aguiy J.C."/>
        </authorList>
    </citation>
    <scope>NUCLEOTIDE SEQUENCE [LARGE SCALE GENOMIC DNA]</scope>
    <source>
        <strain evidence="1">JCA_2017</strain>
    </source>
</reference>
<evidence type="ECO:0000313" key="2">
    <source>
        <dbReference type="Proteomes" id="UP000257109"/>
    </source>
</evidence>
<organism evidence="1 2">
    <name type="scientific">Mucuna pruriens</name>
    <name type="common">Velvet bean</name>
    <name type="synonym">Dolichos pruriens</name>
    <dbReference type="NCBI Taxonomy" id="157652"/>
    <lineage>
        <taxon>Eukaryota</taxon>
        <taxon>Viridiplantae</taxon>
        <taxon>Streptophyta</taxon>
        <taxon>Embryophyta</taxon>
        <taxon>Tracheophyta</taxon>
        <taxon>Spermatophyta</taxon>
        <taxon>Magnoliopsida</taxon>
        <taxon>eudicotyledons</taxon>
        <taxon>Gunneridae</taxon>
        <taxon>Pentapetalae</taxon>
        <taxon>rosids</taxon>
        <taxon>fabids</taxon>
        <taxon>Fabales</taxon>
        <taxon>Fabaceae</taxon>
        <taxon>Papilionoideae</taxon>
        <taxon>50 kb inversion clade</taxon>
        <taxon>NPAAA clade</taxon>
        <taxon>indigoferoid/millettioid clade</taxon>
        <taxon>Phaseoleae</taxon>
        <taxon>Mucuna</taxon>
    </lineage>
</organism>
<feature type="non-terminal residue" evidence="1">
    <location>
        <position position="1"/>
    </location>
</feature>
<keyword evidence="2" id="KW-1185">Reference proteome</keyword>
<dbReference type="PROSITE" id="PS50896">
    <property type="entry name" value="LISH"/>
    <property type="match status" value="1"/>
</dbReference>